<evidence type="ECO:0000256" key="2">
    <source>
        <dbReference type="ARBA" id="ARBA00022475"/>
    </source>
</evidence>
<evidence type="ECO:0000256" key="4">
    <source>
        <dbReference type="ARBA" id="ARBA00022989"/>
    </source>
</evidence>
<accession>A0A6S7GKF5</accession>
<evidence type="ECO:0000256" key="3">
    <source>
        <dbReference type="ARBA" id="ARBA00022692"/>
    </source>
</evidence>
<evidence type="ECO:0000313" key="9">
    <source>
        <dbReference type="EMBL" id="CAB3985410.1"/>
    </source>
</evidence>
<dbReference type="Gene3D" id="1.20.1070.10">
    <property type="entry name" value="Rhodopsin 7-helix transmembrane proteins"/>
    <property type="match status" value="1"/>
</dbReference>
<protein>
    <submittedName>
        <fullName evidence="9">Trace amine-associated receptor 5</fullName>
    </submittedName>
</protein>
<evidence type="ECO:0000256" key="7">
    <source>
        <dbReference type="ARBA" id="ARBA00023170"/>
    </source>
</evidence>
<evidence type="ECO:0000256" key="6">
    <source>
        <dbReference type="ARBA" id="ARBA00023136"/>
    </source>
</evidence>
<dbReference type="InterPro" id="IPR050569">
    <property type="entry name" value="TAAR"/>
</dbReference>
<dbReference type="GO" id="GO:0004930">
    <property type="term" value="F:G protein-coupled receptor activity"/>
    <property type="evidence" value="ECO:0007669"/>
    <property type="project" value="UniProtKB-KW"/>
</dbReference>
<comment type="caution">
    <text evidence="9">The sequence shown here is derived from an EMBL/GenBank/DDBJ whole genome shotgun (WGS) entry which is preliminary data.</text>
</comment>
<keyword evidence="7 9" id="KW-0675">Receptor</keyword>
<dbReference type="EMBL" id="CACRXK020000870">
    <property type="protein sequence ID" value="CAB3985410.1"/>
    <property type="molecule type" value="Genomic_DNA"/>
</dbReference>
<sequence>MVVLFLLTIGLQVMIFNLAQRHNKRIQLVNRVLEHNPRGENSREVLRTISSPNKAAKTIGLMLAIYVFSWLPSTLYRLQYHWFGGDHAAYVVNVIWMNTLIQIHSCINPYIFVLRTKEVRRGVENMLRRFGVNRVIPFLSDHRESHLNGYNRGAMNNLHIGETHSVDVNGNEYKESETTTSSTNSNHTKT</sequence>
<dbReference type="InterPro" id="IPR017452">
    <property type="entry name" value="GPCR_Rhodpsn_7TM"/>
</dbReference>
<gene>
    <name evidence="9" type="ORF">PACLA_8A056348</name>
</gene>
<keyword evidence="3" id="KW-0812">Transmembrane</keyword>
<keyword evidence="6" id="KW-0472">Membrane</keyword>
<evidence type="ECO:0000256" key="5">
    <source>
        <dbReference type="ARBA" id="ARBA00023040"/>
    </source>
</evidence>
<dbReference type="CDD" id="cd00637">
    <property type="entry name" value="7tm_classA_rhodopsin-like"/>
    <property type="match status" value="1"/>
</dbReference>
<dbReference type="Proteomes" id="UP001152795">
    <property type="component" value="Unassembled WGS sequence"/>
</dbReference>
<evidence type="ECO:0000256" key="8">
    <source>
        <dbReference type="ARBA" id="ARBA00023224"/>
    </source>
</evidence>
<comment type="subcellular location">
    <subcellularLocation>
        <location evidence="1">Cell membrane</location>
        <topology evidence="1">Multi-pass membrane protein</topology>
    </subcellularLocation>
</comment>
<keyword evidence="8" id="KW-0807">Transducer</keyword>
<dbReference type="OrthoDB" id="5975018at2759"/>
<proteinExistence type="predicted"/>
<dbReference type="GO" id="GO:0005886">
    <property type="term" value="C:plasma membrane"/>
    <property type="evidence" value="ECO:0007669"/>
    <property type="project" value="UniProtKB-SubCell"/>
</dbReference>
<dbReference type="PANTHER" id="PTHR24249">
    <property type="entry name" value="HISTAMINE RECEPTOR-RELATED G-PROTEIN COUPLED RECEPTOR"/>
    <property type="match status" value="1"/>
</dbReference>
<dbReference type="PANTHER" id="PTHR24249:SF372">
    <property type="entry name" value="G-PROTEIN COUPLED RECEPTORS FAMILY 1 PROFILE DOMAIN-CONTAINING PROTEIN"/>
    <property type="match status" value="1"/>
</dbReference>
<keyword evidence="5" id="KW-0297">G-protein coupled receptor</keyword>
<dbReference type="PROSITE" id="PS50262">
    <property type="entry name" value="G_PROTEIN_RECEP_F1_2"/>
    <property type="match status" value="1"/>
</dbReference>
<evidence type="ECO:0000256" key="1">
    <source>
        <dbReference type="ARBA" id="ARBA00004651"/>
    </source>
</evidence>
<organism evidence="9 10">
    <name type="scientific">Paramuricea clavata</name>
    <name type="common">Red gorgonian</name>
    <name type="synonym">Violescent sea-whip</name>
    <dbReference type="NCBI Taxonomy" id="317549"/>
    <lineage>
        <taxon>Eukaryota</taxon>
        <taxon>Metazoa</taxon>
        <taxon>Cnidaria</taxon>
        <taxon>Anthozoa</taxon>
        <taxon>Octocorallia</taxon>
        <taxon>Malacalcyonacea</taxon>
        <taxon>Plexauridae</taxon>
        <taxon>Paramuricea</taxon>
    </lineage>
</organism>
<evidence type="ECO:0000313" key="10">
    <source>
        <dbReference type="Proteomes" id="UP001152795"/>
    </source>
</evidence>
<keyword evidence="10" id="KW-1185">Reference proteome</keyword>
<reference evidence="9" key="1">
    <citation type="submission" date="2020-04" db="EMBL/GenBank/DDBJ databases">
        <authorList>
            <person name="Alioto T."/>
            <person name="Alioto T."/>
            <person name="Gomez Garrido J."/>
        </authorList>
    </citation>
    <scope>NUCLEOTIDE SEQUENCE</scope>
    <source>
        <strain evidence="9">A484AB</strain>
    </source>
</reference>
<keyword evidence="4" id="KW-1133">Transmembrane helix</keyword>
<keyword evidence="2" id="KW-1003">Cell membrane</keyword>
<name>A0A6S7GKF5_PARCT</name>
<dbReference type="AlphaFoldDB" id="A0A6S7GKF5"/>
<dbReference type="SUPFAM" id="SSF81321">
    <property type="entry name" value="Family A G protein-coupled receptor-like"/>
    <property type="match status" value="1"/>
</dbReference>